<protein>
    <recommendedName>
        <fullName evidence="3">DUF2157 domain-containing protein</fullName>
    </recommendedName>
</protein>
<reference evidence="2" key="1">
    <citation type="submission" date="2018-05" db="EMBL/GenBank/DDBJ databases">
        <authorList>
            <person name="Lanie J.A."/>
            <person name="Ng W.-L."/>
            <person name="Kazmierczak K.M."/>
            <person name="Andrzejewski T.M."/>
            <person name="Davidsen T.M."/>
            <person name="Wayne K.J."/>
            <person name="Tettelin H."/>
            <person name="Glass J.I."/>
            <person name="Rusch D."/>
            <person name="Podicherti R."/>
            <person name="Tsui H.-C.T."/>
            <person name="Winkler M.E."/>
        </authorList>
    </citation>
    <scope>NUCLEOTIDE SEQUENCE</scope>
</reference>
<evidence type="ECO:0000256" key="1">
    <source>
        <dbReference type="SAM" id="Phobius"/>
    </source>
</evidence>
<feature type="transmembrane region" description="Helical" evidence="1">
    <location>
        <begin position="98"/>
        <end position="118"/>
    </location>
</feature>
<keyword evidence="1" id="KW-1133">Transmembrane helix</keyword>
<organism evidence="2">
    <name type="scientific">marine metagenome</name>
    <dbReference type="NCBI Taxonomy" id="408172"/>
    <lineage>
        <taxon>unclassified sequences</taxon>
        <taxon>metagenomes</taxon>
        <taxon>ecological metagenomes</taxon>
    </lineage>
</organism>
<dbReference type="AlphaFoldDB" id="A0A382B712"/>
<feature type="non-terminal residue" evidence="2">
    <location>
        <position position="1"/>
    </location>
</feature>
<keyword evidence="1" id="KW-0472">Membrane</keyword>
<feature type="transmembrane region" description="Helical" evidence="1">
    <location>
        <begin position="305"/>
        <end position="326"/>
    </location>
</feature>
<proteinExistence type="predicted"/>
<gene>
    <name evidence="2" type="ORF">METZ01_LOCUS162429</name>
</gene>
<name>A0A382B712_9ZZZZ</name>
<sequence>VITESDVKGLLDAGIIDQATADEMRAYGADVHADRPRFDFINATYYFGALVVMLAFTWLLFVWYDRYGGIALMALASCYAALFVLGGDWLWKQRGLKIPGGLLFTLAICMVPIGILGFEDYMGWFPVGNAFEIENEAERLVFLSQLQTQQAWIAAATLLAGLGAITLRRFAFMAVPPILGFTACWMLVVEILNGGDAGERAMNTQLMLAGFLVMAVGFVVDRRTKEDFAFWLYGLGLAHFWFGMIGRLFSAPGEPGELAWGIFAFVSLLLFDISILLQRKVFMVGGAVGIMAYLVHLGFETFEGSLLFPFYLTFVGLAIMGAAVLYRKNEEKLEQLVMSLLPEGFKATLP</sequence>
<accession>A0A382B712</accession>
<keyword evidence="1" id="KW-0812">Transmembrane</keyword>
<dbReference type="EMBL" id="UINC01028495">
    <property type="protein sequence ID" value="SVB09575.1"/>
    <property type="molecule type" value="Genomic_DNA"/>
</dbReference>
<feature type="transmembrane region" description="Helical" evidence="1">
    <location>
        <begin position="204"/>
        <end position="221"/>
    </location>
</feature>
<feature type="non-terminal residue" evidence="2">
    <location>
        <position position="350"/>
    </location>
</feature>
<feature type="transmembrane region" description="Helical" evidence="1">
    <location>
        <begin position="70"/>
        <end position="91"/>
    </location>
</feature>
<evidence type="ECO:0000313" key="2">
    <source>
        <dbReference type="EMBL" id="SVB09575.1"/>
    </source>
</evidence>
<feature type="transmembrane region" description="Helical" evidence="1">
    <location>
        <begin position="174"/>
        <end position="192"/>
    </location>
</feature>
<feature type="transmembrane region" description="Helical" evidence="1">
    <location>
        <begin position="258"/>
        <end position="276"/>
    </location>
</feature>
<feature type="transmembrane region" description="Helical" evidence="1">
    <location>
        <begin position="45"/>
        <end position="64"/>
    </location>
</feature>
<feature type="transmembrane region" description="Helical" evidence="1">
    <location>
        <begin position="149"/>
        <end position="167"/>
    </location>
</feature>
<feature type="transmembrane region" description="Helical" evidence="1">
    <location>
        <begin position="281"/>
        <end position="299"/>
    </location>
</feature>
<feature type="transmembrane region" description="Helical" evidence="1">
    <location>
        <begin position="228"/>
        <end position="246"/>
    </location>
</feature>
<evidence type="ECO:0008006" key="3">
    <source>
        <dbReference type="Google" id="ProtNLM"/>
    </source>
</evidence>